<gene>
    <name evidence="6" type="ORF">SAMN05444008_110105</name>
</gene>
<accession>A0A1M5D7C9</accession>
<evidence type="ECO:0000256" key="4">
    <source>
        <dbReference type="ARBA" id="ARBA00023136"/>
    </source>
</evidence>
<evidence type="ECO:0000256" key="5">
    <source>
        <dbReference type="SAM" id="Phobius"/>
    </source>
</evidence>
<dbReference type="STRING" id="1302690.BUE76_20950"/>
<dbReference type="EMBL" id="FQUO01000010">
    <property type="protein sequence ID" value="SHF62851.1"/>
    <property type="molecule type" value="Genomic_DNA"/>
</dbReference>
<dbReference type="RefSeq" id="WP_073044233.1">
    <property type="nucleotide sequence ID" value="NZ_FQUO01000010.1"/>
</dbReference>
<keyword evidence="4 5" id="KW-0472">Membrane</keyword>
<evidence type="ECO:0000313" key="6">
    <source>
        <dbReference type="EMBL" id="SHF62851.1"/>
    </source>
</evidence>
<evidence type="ECO:0000256" key="1">
    <source>
        <dbReference type="ARBA" id="ARBA00004141"/>
    </source>
</evidence>
<proteinExistence type="predicted"/>
<dbReference type="OrthoDB" id="1492026at2"/>
<evidence type="ECO:0000256" key="3">
    <source>
        <dbReference type="ARBA" id="ARBA00022989"/>
    </source>
</evidence>
<keyword evidence="3 5" id="KW-1133">Transmembrane helix</keyword>
<reference evidence="6 7" key="1">
    <citation type="submission" date="2016-11" db="EMBL/GenBank/DDBJ databases">
        <authorList>
            <person name="Jaros S."/>
            <person name="Januszkiewicz K."/>
            <person name="Wedrychowicz H."/>
        </authorList>
    </citation>
    <scope>NUCLEOTIDE SEQUENCE [LARGE SCALE GENOMIC DNA]</scope>
    <source>
        <strain evidence="6 7">DSM 26897</strain>
    </source>
</reference>
<name>A0A1M5D7C9_9BACT</name>
<evidence type="ECO:0000256" key="2">
    <source>
        <dbReference type="ARBA" id="ARBA00022692"/>
    </source>
</evidence>
<keyword evidence="2 5" id="KW-0812">Transmembrane</keyword>
<feature type="transmembrane region" description="Helical" evidence="5">
    <location>
        <begin position="103"/>
        <end position="122"/>
    </location>
</feature>
<dbReference type="AlphaFoldDB" id="A0A1M5D7C9"/>
<dbReference type="GO" id="GO:0016020">
    <property type="term" value="C:membrane"/>
    <property type="evidence" value="ECO:0007669"/>
    <property type="project" value="UniProtKB-SubCell"/>
</dbReference>
<comment type="subcellular location">
    <subcellularLocation>
        <location evidence="1">Membrane</location>
        <topology evidence="1">Multi-pass membrane protein</topology>
    </subcellularLocation>
</comment>
<dbReference type="GO" id="GO:0009403">
    <property type="term" value="P:toxin biosynthetic process"/>
    <property type="evidence" value="ECO:0007669"/>
    <property type="project" value="InterPro"/>
</dbReference>
<dbReference type="PANTHER" id="PTHR37306:SF1">
    <property type="entry name" value="COLICIN V PRODUCTION PROTEIN"/>
    <property type="match status" value="1"/>
</dbReference>
<protein>
    <submittedName>
        <fullName evidence="6">Membrane protein required for colicin V production</fullName>
    </submittedName>
</protein>
<organism evidence="6 7">
    <name type="scientific">Cnuella takakiae</name>
    <dbReference type="NCBI Taxonomy" id="1302690"/>
    <lineage>
        <taxon>Bacteria</taxon>
        <taxon>Pseudomonadati</taxon>
        <taxon>Bacteroidota</taxon>
        <taxon>Chitinophagia</taxon>
        <taxon>Chitinophagales</taxon>
        <taxon>Chitinophagaceae</taxon>
        <taxon>Cnuella</taxon>
    </lineage>
</organism>
<dbReference type="Proteomes" id="UP000184368">
    <property type="component" value="Unassembled WGS sequence"/>
</dbReference>
<keyword evidence="7" id="KW-1185">Reference proteome</keyword>
<dbReference type="InterPro" id="IPR003825">
    <property type="entry name" value="Colicin-V_CvpA"/>
</dbReference>
<sequence length="175" mass="19038">MFIDSIVAGLLVLALFKGWRNGLVMAIFSFLAVVVGLAAAVKLSAVAAEYLGQNVSVSERWLPFLAFALVFLGVVLLVKLGARLIEKSLQAVMLGWANRIGGFLFYALLYLFVFSVLLFYAAKLNLVQPATQAASTTYPYLSELGPKVIDGLGVVLPFFKDMFTQLEGFFEGLAK</sequence>
<evidence type="ECO:0000313" key="7">
    <source>
        <dbReference type="Proteomes" id="UP000184368"/>
    </source>
</evidence>
<dbReference type="PANTHER" id="PTHR37306">
    <property type="entry name" value="COLICIN V PRODUCTION PROTEIN"/>
    <property type="match status" value="1"/>
</dbReference>
<feature type="transmembrane region" description="Helical" evidence="5">
    <location>
        <begin position="21"/>
        <end position="41"/>
    </location>
</feature>
<feature type="transmembrane region" description="Helical" evidence="5">
    <location>
        <begin position="61"/>
        <end position="82"/>
    </location>
</feature>
<dbReference type="Pfam" id="PF02674">
    <property type="entry name" value="Colicin_V"/>
    <property type="match status" value="1"/>
</dbReference>